<protein>
    <submittedName>
        <fullName evidence="1">ATP-dependent DNA ligase</fullName>
    </submittedName>
</protein>
<sequence length="257" mass="28535">MVRIALSLVFGWLILCFPAPGFAHFGMIIPSASMVDRQSRNLGLTMSFSHPFAQEGMELVKPLHAGVFLEGTMTDLAKDLRKTTVFGHTAWSVNYRVKRPGVYTFVMEPHPYWEPAEDCFIIHYTKTIVGAFGEEEGWERPAGLKTEIVPLTRPFGLYAGNVFQGQILLDGKPAPHTPVEIEYYNPHGPMQAPHPYLATQVVRADANGVFTVGIPAAGWWGFAGLNTADYQIRQKGTPKDVELGAVLWVEVVPWPEP</sequence>
<keyword evidence="1" id="KW-0436">Ligase</keyword>
<evidence type="ECO:0000313" key="2">
    <source>
        <dbReference type="Proteomes" id="UP000095200"/>
    </source>
</evidence>
<gene>
    <name evidence="1" type="ORF">DPF_1582</name>
</gene>
<evidence type="ECO:0000313" key="1">
    <source>
        <dbReference type="EMBL" id="GAU08865.1"/>
    </source>
</evidence>
<reference evidence="2" key="1">
    <citation type="submission" date="2016-06" db="EMBL/GenBank/DDBJ databases">
        <title>Draft genome sequence of Desulfoplanes formicivorans strain Pf12B.</title>
        <authorList>
            <person name="Watanabe M."/>
            <person name="Kojima H."/>
            <person name="Fukui M."/>
        </authorList>
    </citation>
    <scope>NUCLEOTIDE SEQUENCE [LARGE SCALE GENOMIC DNA]</scope>
    <source>
        <strain evidence="2">Pf12B</strain>
    </source>
</reference>
<dbReference type="Proteomes" id="UP000095200">
    <property type="component" value="Unassembled WGS sequence"/>
</dbReference>
<comment type="caution">
    <text evidence="1">The sequence shown here is derived from an EMBL/GenBank/DDBJ whole genome shotgun (WGS) entry which is preliminary data.</text>
</comment>
<dbReference type="OrthoDB" id="9780723at2"/>
<dbReference type="AlphaFoldDB" id="A0A194AI12"/>
<dbReference type="STRING" id="1592317.DPF_1582"/>
<name>A0A194AI12_9BACT</name>
<dbReference type="Pfam" id="PF10670">
    <property type="entry name" value="DUF4198"/>
    <property type="match status" value="1"/>
</dbReference>
<proteinExistence type="predicted"/>
<dbReference type="EMBL" id="BDFE01000015">
    <property type="protein sequence ID" value="GAU08865.1"/>
    <property type="molecule type" value="Genomic_DNA"/>
</dbReference>
<accession>A0A194AI12</accession>
<keyword evidence="2" id="KW-1185">Reference proteome</keyword>
<organism evidence="1 2">
    <name type="scientific">Desulfoplanes formicivorans</name>
    <dbReference type="NCBI Taxonomy" id="1592317"/>
    <lineage>
        <taxon>Bacteria</taxon>
        <taxon>Pseudomonadati</taxon>
        <taxon>Thermodesulfobacteriota</taxon>
        <taxon>Desulfovibrionia</taxon>
        <taxon>Desulfovibrionales</taxon>
        <taxon>Desulfoplanaceae</taxon>
        <taxon>Desulfoplanes</taxon>
    </lineage>
</organism>
<dbReference type="InterPro" id="IPR019613">
    <property type="entry name" value="DUF4198"/>
</dbReference>
<dbReference type="RefSeq" id="WP_083254551.1">
    <property type="nucleotide sequence ID" value="NZ_BDFE01000015.1"/>
</dbReference>
<dbReference type="GO" id="GO:0016874">
    <property type="term" value="F:ligase activity"/>
    <property type="evidence" value="ECO:0007669"/>
    <property type="project" value="UniProtKB-KW"/>
</dbReference>